<name>A0A518B0C0_9BACT</name>
<keyword evidence="2" id="KW-0547">Nucleotide-binding</keyword>
<dbReference type="FunFam" id="3.40.50.300:FF:000134">
    <property type="entry name" value="Iron-enterobactin ABC transporter ATP-binding protein"/>
    <property type="match status" value="1"/>
</dbReference>
<evidence type="ECO:0000313" key="6">
    <source>
        <dbReference type="Proteomes" id="UP000317093"/>
    </source>
</evidence>
<dbReference type="CDD" id="cd03214">
    <property type="entry name" value="ABC_Iron-Siderophores_B12_Hemin"/>
    <property type="match status" value="1"/>
</dbReference>
<dbReference type="AlphaFoldDB" id="A0A518B0C0"/>
<organism evidence="5 6">
    <name type="scientific">Kolteria novifilia</name>
    <dbReference type="NCBI Taxonomy" id="2527975"/>
    <lineage>
        <taxon>Bacteria</taxon>
        <taxon>Pseudomonadati</taxon>
        <taxon>Planctomycetota</taxon>
        <taxon>Planctomycetia</taxon>
        <taxon>Kolteriales</taxon>
        <taxon>Kolteriaceae</taxon>
        <taxon>Kolteria</taxon>
    </lineage>
</organism>
<reference evidence="5 6" key="1">
    <citation type="submission" date="2019-02" db="EMBL/GenBank/DDBJ databases">
        <title>Deep-cultivation of Planctomycetes and their phenomic and genomic characterization uncovers novel biology.</title>
        <authorList>
            <person name="Wiegand S."/>
            <person name="Jogler M."/>
            <person name="Boedeker C."/>
            <person name="Pinto D."/>
            <person name="Vollmers J."/>
            <person name="Rivas-Marin E."/>
            <person name="Kohn T."/>
            <person name="Peeters S.H."/>
            <person name="Heuer A."/>
            <person name="Rast P."/>
            <person name="Oberbeckmann S."/>
            <person name="Bunk B."/>
            <person name="Jeske O."/>
            <person name="Meyerdierks A."/>
            <person name="Storesund J.E."/>
            <person name="Kallscheuer N."/>
            <person name="Luecker S."/>
            <person name="Lage O.M."/>
            <person name="Pohl T."/>
            <person name="Merkel B.J."/>
            <person name="Hornburger P."/>
            <person name="Mueller R.-W."/>
            <person name="Bruemmer F."/>
            <person name="Labrenz M."/>
            <person name="Spormann A.M."/>
            <person name="Op den Camp H."/>
            <person name="Overmann J."/>
            <person name="Amann R."/>
            <person name="Jetten M.S.M."/>
            <person name="Mascher T."/>
            <person name="Medema M.H."/>
            <person name="Devos D.P."/>
            <person name="Kaster A.-K."/>
            <person name="Ovreas L."/>
            <person name="Rohde M."/>
            <person name="Galperin M.Y."/>
            <person name="Jogler C."/>
        </authorList>
    </citation>
    <scope>NUCLEOTIDE SEQUENCE [LARGE SCALE GENOMIC DNA]</scope>
    <source>
        <strain evidence="5 6">Pan216</strain>
    </source>
</reference>
<dbReference type="PANTHER" id="PTHR42794:SF2">
    <property type="entry name" value="ABC TRANSPORTER ATP-BINDING PROTEIN"/>
    <property type="match status" value="1"/>
</dbReference>
<feature type="domain" description="ABC transporter" evidence="4">
    <location>
        <begin position="3"/>
        <end position="235"/>
    </location>
</feature>
<dbReference type="KEGG" id="knv:Pan216_12650"/>
<dbReference type="SUPFAM" id="SSF52540">
    <property type="entry name" value="P-loop containing nucleoside triphosphate hydrolases"/>
    <property type="match status" value="1"/>
</dbReference>
<evidence type="ECO:0000256" key="2">
    <source>
        <dbReference type="ARBA" id="ARBA00022741"/>
    </source>
</evidence>
<evidence type="ECO:0000313" key="5">
    <source>
        <dbReference type="EMBL" id="QDU60426.1"/>
    </source>
</evidence>
<dbReference type="Proteomes" id="UP000317093">
    <property type="component" value="Chromosome"/>
</dbReference>
<dbReference type="PANTHER" id="PTHR42794">
    <property type="entry name" value="HEMIN IMPORT ATP-BINDING PROTEIN HMUV"/>
    <property type="match status" value="1"/>
</dbReference>
<dbReference type="InterPro" id="IPR003439">
    <property type="entry name" value="ABC_transporter-like_ATP-bd"/>
</dbReference>
<protein>
    <submittedName>
        <fullName evidence="5">Iron(3+)-hydroxamate import ATP-binding protein FhuC</fullName>
    </submittedName>
</protein>
<dbReference type="InterPro" id="IPR003593">
    <property type="entry name" value="AAA+_ATPase"/>
</dbReference>
<keyword evidence="3 5" id="KW-0067">ATP-binding</keyword>
<dbReference type="Pfam" id="PF00005">
    <property type="entry name" value="ABC_tran"/>
    <property type="match status" value="1"/>
</dbReference>
<gene>
    <name evidence="5" type="primary">fhuC</name>
    <name evidence="5" type="ORF">Pan216_12650</name>
</gene>
<dbReference type="RefSeq" id="WP_145256224.1">
    <property type="nucleotide sequence ID" value="NZ_CP036279.1"/>
</dbReference>
<keyword evidence="6" id="KW-1185">Reference proteome</keyword>
<evidence type="ECO:0000256" key="3">
    <source>
        <dbReference type="ARBA" id="ARBA00022840"/>
    </source>
</evidence>
<dbReference type="GO" id="GO:0005524">
    <property type="term" value="F:ATP binding"/>
    <property type="evidence" value="ECO:0007669"/>
    <property type="project" value="UniProtKB-KW"/>
</dbReference>
<accession>A0A518B0C0</accession>
<dbReference type="PROSITE" id="PS50893">
    <property type="entry name" value="ABC_TRANSPORTER_2"/>
    <property type="match status" value="1"/>
</dbReference>
<dbReference type="Gene3D" id="3.40.50.300">
    <property type="entry name" value="P-loop containing nucleotide triphosphate hydrolases"/>
    <property type="match status" value="1"/>
</dbReference>
<dbReference type="SMART" id="SM00382">
    <property type="entry name" value="AAA"/>
    <property type="match status" value="1"/>
</dbReference>
<evidence type="ECO:0000256" key="1">
    <source>
        <dbReference type="ARBA" id="ARBA00022448"/>
    </source>
</evidence>
<dbReference type="GO" id="GO:0016887">
    <property type="term" value="F:ATP hydrolysis activity"/>
    <property type="evidence" value="ECO:0007669"/>
    <property type="project" value="InterPro"/>
</dbReference>
<sequence length="254" mass="27700">MILDATDVTFSYRSQPVLRGVDFHAESGLTVLLGPNGAGKSTLLKCLCGLLSPEGRVVLDGRDIATLSTDERSNLVSYLPQDLSTGACLTVFESVLIGYVHRLGWRPRAADLHQVESLLEKMGLADLSQRMITELSGGQRQMVAITQSLVRDPRVLLLDEPTSNLDIEHQFHLCGLLRRLCTERSLCVVMALHDLQVASRFADTIYVLKDGLVDGAGPPASVLTRERIASVYNVVAEVNIAADNRPLITPLAVR</sequence>
<dbReference type="OrthoDB" id="9787851at2"/>
<evidence type="ECO:0000259" key="4">
    <source>
        <dbReference type="PROSITE" id="PS50893"/>
    </source>
</evidence>
<keyword evidence="1" id="KW-0813">Transport</keyword>
<dbReference type="EMBL" id="CP036279">
    <property type="protein sequence ID" value="QDU60426.1"/>
    <property type="molecule type" value="Genomic_DNA"/>
</dbReference>
<dbReference type="InterPro" id="IPR027417">
    <property type="entry name" value="P-loop_NTPase"/>
</dbReference>
<proteinExistence type="predicted"/>